<sequence length="300" mass="34506">MDTSSSSFAAAKPKLINGKIVWAGGPSVRQNFALPYSIIYYMARNPSTPEVYLKLIQSCKFFFEKNPILVAAWMRDKTRICINAPVKCMENDRKCCIDIDLEKLSSKIWRTNNLKLSKENITIFNSLIYPKLYRCENIRLFGFSHKFMYDEFKSCASFLTDIHFGDGGIVMDDGSTVMLDKIFEDTPNIKTFKYASGDLSMINASTMKNICELKNLQHLETLILGNITDVLNIEDTASFIKGHPNTIILLHFGVEISEEYETQLNVLVDTIIESQVLKCLIKYDGQNEEKYKIMRKRYYH</sequence>
<dbReference type="WBParaSite" id="ES5_v2.g21663.t1">
    <property type="protein sequence ID" value="ES5_v2.g21663.t1"/>
    <property type="gene ID" value="ES5_v2.g21663"/>
</dbReference>
<evidence type="ECO:0000313" key="1">
    <source>
        <dbReference type="Proteomes" id="UP000887579"/>
    </source>
</evidence>
<reference evidence="2" key="1">
    <citation type="submission" date="2022-11" db="UniProtKB">
        <authorList>
            <consortium name="WormBaseParasite"/>
        </authorList>
    </citation>
    <scope>IDENTIFICATION</scope>
</reference>
<protein>
    <submittedName>
        <fullName evidence="2">Uncharacterized protein</fullName>
    </submittedName>
</protein>
<organism evidence="1 2">
    <name type="scientific">Panagrolaimus sp. ES5</name>
    <dbReference type="NCBI Taxonomy" id="591445"/>
    <lineage>
        <taxon>Eukaryota</taxon>
        <taxon>Metazoa</taxon>
        <taxon>Ecdysozoa</taxon>
        <taxon>Nematoda</taxon>
        <taxon>Chromadorea</taxon>
        <taxon>Rhabditida</taxon>
        <taxon>Tylenchina</taxon>
        <taxon>Panagrolaimomorpha</taxon>
        <taxon>Panagrolaimoidea</taxon>
        <taxon>Panagrolaimidae</taxon>
        <taxon>Panagrolaimus</taxon>
    </lineage>
</organism>
<accession>A0AC34FVV1</accession>
<proteinExistence type="predicted"/>
<dbReference type="Proteomes" id="UP000887579">
    <property type="component" value="Unplaced"/>
</dbReference>
<evidence type="ECO:0000313" key="2">
    <source>
        <dbReference type="WBParaSite" id="ES5_v2.g21663.t1"/>
    </source>
</evidence>
<name>A0AC34FVV1_9BILA</name>